<dbReference type="EMBL" id="JAMQBK010000008">
    <property type="protein sequence ID" value="MCM2369305.1"/>
    <property type="molecule type" value="Genomic_DNA"/>
</dbReference>
<keyword evidence="4" id="KW-1185">Reference proteome</keyword>
<sequence length="337" mass="36608">MFKVDPRKLVGPAMALVLFAFAIRLLISEAGKISREEFMGGLTSIEPAYLVIAAFLIALNYGLLTCYDLLALRYVCRVLPLRRVALVAFLGYSLGNNLGTLIAAAPIRYRFYHRWGLTHTQIVALMSVLALTFWSGVCVLGGIALTLAPIELPAKYALPFGTRTLGIILLSVTCFYGLVCLFWHKPWPIGKLHLRPPSVGLASVQAAVAAVDLLISATALYLVMPGYAVVPFPMVLAAYLVAIVVSLISQVPGGLGVLELILWTLLKDTVGQPVLASVLIFRILYYILPLFVGMIVLVGHEIYAGAIEAQTDAKIERSRPPEPPRPKNPDPPFIDAS</sequence>
<evidence type="ECO:0000313" key="4">
    <source>
        <dbReference type="Proteomes" id="UP001202961"/>
    </source>
</evidence>
<protein>
    <submittedName>
        <fullName evidence="3">UPF0104 family protein</fullName>
    </submittedName>
</protein>
<proteinExistence type="predicted"/>
<organism evidence="3 4">
    <name type="scientific">Aporhodopirellula aestuarii</name>
    <dbReference type="NCBI Taxonomy" id="2950107"/>
    <lineage>
        <taxon>Bacteria</taxon>
        <taxon>Pseudomonadati</taxon>
        <taxon>Planctomycetota</taxon>
        <taxon>Planctomycetia</taxon>
        <taxon>Pirellulales</taxon>
        <taxon>Pirellulaceae</taxon>
        <taxon>Aporhodopirellula</taxon>
    </lineage>
</organism>
<name>A0ABT0TXK3_9BACT</name>
<feature type="transmembrane region" description="Helical" evidence="2">
    <location>
        <begin position="204"/>
        <end position="224"/>
    </location>
</feature>
<dbReference type="PANTHER" id="PTHR39087:SF2">
    <property type="entry name" value="UPF0104 MEMBRANE PROTEIN MJ1595"/>
    <property type="match status" value="1"/>
</dbReference>
<comment type="caution">
    <text evidence="3">The sequence shown here is derived from an EMBL/GenBank/DDBJ whole genome shotgun (WGS) entry which is preliminary data.</text>
</comment>
<feature type="transmembrane region" description="Helical" evidence="2">
    <location>
        <begin position="236"/>
        <end position="262"/>
    </location>
</feature>
<accession>A0ABT0TXK3</accession>
<feature type="transmembrane region" description="Helical" evidence="2">
    <location>
        <begin position="160"/>
        <end position="184"/>
    </location>
</feature>
<evidence type="ECO:0000256" key="1">
    <source>
        <dbReference type="SAM" id="MobiDB-lite"/>
    </source>
</evidence>
<feature type="transmembrane region" description="Helical" evidence="2">
    <location>
        <begin position="9"/>
        <end position="27"/>
    </location>
</feature>
<keyword evidence="2" id="KW-0472">Membrane</keyword>
<feature type="region of interest" description="Disordered" evidence="1">
    <location>
        <begin position="314"/>
        <end position="337"/>
    </location>
</feature>
<feature type="compositionally biased region" description="Basic and acidic residues" evidence="1">
    <location>
        <begin position="314"/>
        <end position="328"/>
    </location>
</feature>
<feature type="transmembrane region" description="Helical" evidence="2">
    <location>
        <begin position="84"/>
        <end position="107"/>
    </location>
</feature>
<feature type="transmembrane region" description="Helical" evidence="2">
    <location>
        <begin position="47"/>
        <end position="72"/>
    </location>
</feature>
<reference evidence="3 4" key="1">
    <citation type="journal article" date="2022" name="Syst. Appl. Microbiol.">
        <title>Rhodopirellula aestuarii sp. nov., a novel member of the genus Rhodopirellula isolated from brackish sediments collected in the Tagus River estuary, Portugal.</title>
        <authorList>
            <person name="Vitorino I.R."/>
            <person name="Klimek D."/>
            <person name="Calusinska M."/>
            <person name="Lobo-da-Cunha A."/>
            <person name="Vasconcelos V."/>
            <person name="Lage O.M."/>
        </authorList>
    </citation>
    <scope>NUCLEOTIDE SEQUENCE [LARGE SCALE GENOMIC DNA]</scope>
    <source>
        <strain evidence="3 4">ICT_H3.1</strain>
    </source>
</reference>
<gene>
    <name evidence="3" type="ORF">NB063_01590</name>
</gene>
<dbReference type="PANTHER" id="PTHR39087">
    <property type="entry name" value="UPF0104 MEMBRANE PROTEIN MJ1595"/>
    <property type="match status" value="1"/>
</dbReference>
<evidence type="ECO:0000313" key="3">
    <source>
        <dbReference type="EMBL" id="MCM2369305.1"/>
    </source>
</evidence>
<dbReference type="Proteomes" id="UP001202961">
    <property type="component" value="Unassembled WGS sequence"/>
</dbReference>
<evidence type="ECO:0000256" key="2">
    <source>
        <dbReference type="SAM" id="Phobius"/>
    </source>
</evidence>
<feature type="transmembrane region" description="Helical" evidence="2">
    <location>
        <begin position="274"/>
        <end position="298"/>
    </location>
</feature>
<feature type="transmembrane region" description="Helical" evidence="2">
    <location>
        <begin position="122"/>
        <end position="148"/>
    </location>
</feature>
<keyword evidence="2" id="KW-0812">Transmembrane</keyword>
<keyword evidence="2" id="KW-1133">Transmembrane helix</keyword>